<evidence type="ECO:0000313" key="19">
    <source>
        <dbReference type="EMBL" id="SDE19790.1"/>
    </source>
</evidence>
<dbReference type="InterPro" id="IPR036318">
    <property type="entry name" value="FAD-bd_PCMH-like_sf"/>
</dbReference>
<dbReference type="GO" id="GO:0008360">
    <property type="term" value="P:regulation of cell shape"/>
    <property type="evidence" value="ECO:0007669"/>
    <property type="project" value="UniProtKB-KW"/>
</dbReference>
<dbReference type="UniPathway" id="UPA00219"/>
<dbReference type="Proteomes" id="UP000182744">
    <property type="component" value="Unassembled WGS sequence"/>
</dbReference>
<comment type="pathway">
    <text evidence="4 17">Cell wall biogenesis; peptidoglycan biosynthesis.</text>
</comment>
<evidence type="ECO:0000256" key="6">
    <source>
        <dbReference type="ARBA" id="ARBA00022490"/>
    </source>
</evidence>
<evidence type="ECO:0000259" key="18">
    <source>
        <dbReference type="PROSITE" id="PS51387"/>
    </source>
</evidence>
<dbReference type="Pfam" id="PF02873">
    <property type="entry name" value="MurB_C"/>
    <property type="match status" value="1"/>
</dbReference>
<dbReference type="NCBIfam" id="NF010478">
    <property type="entry name" value="PRK13903.1"/>
    <property type="match status" value="1"/>
</dbReference>
<keyword evidence="6 17" id="KW-0963">Cytoplasm</keyword>
<keyword evidence="15 17" id="KW-0961">Cell wall biogenesis/degradation</keyword>
<dbReference type="Gene3D" id="3.30.465.10">
    <property type="match status" value="1"/>
</dbReference>
<dbReference type="AlphaFoldDB" id="A0A1G7AYQ5"/>
<evidence type="ECO:0000256" key="8">
    <source>
        <dbReference type="ARBA" id="ARBA00022630"/>
    </source>
</evidence>
<evidence type="ECO:0000256" key="12">
    <source>
        <dbReference type="ARBA" id="ARBA00022984"/>
    </source>
</evidence>
<keyword evidence="11 17" id="KW-0133">Cell shape</keyword>
<keyword evidence="14 17" id="KW-0131">Cell cycle</keyword>
<evidence type="ECO:0000256" key="4">
    <source>
        <dbReference type="ARBA" id="ARBA00004752"/>
    </source>
</evidence>
<evidence type="ECO:0000256" key="5">
    <source>
        <dbReference type="ARBA" id="ARBA00010485"/>
    </source>
</evidence>
<dbReference type="NCBIfam" id="TIGR00179">
    <property type="entry name" value="murB"/>
    <property type="match status" value="1"/>
</dbReference>
<proteinExistence type="inferred from homology"/>
<protein>
    <recommendedName>
        <fullName evidence="17">UDP-N-acetylenolpyruvoylglucosamine reductase</fullName>
        <ecNumber evidence="17">1.3.1.98</ecNumber>
    </recommendedName>
    <alternativeName>
        <fullName evidence="17">UDP-N-acetylmuramate dehydrogenase</fullName>
    </alternativeName>
</protein>
<dbReference type="InterPro" id="IPR036635">
    <property type="entry name" value="MurB_C_sf"/>
</dbReference>
<dbReference type="InterPro" id="IPR016169">
    <property type="entry name" value="FAD-bd_PCMH_sub2"/>
</dbReference>
<dbReference type="PROSITE" id="PS51387">
    <property type="entry name" value="FAD_PCMH"/>
    <property type="match status" value="1"/>
</dbReference>
<dbReference type="PANTHER" id="PTHR21071">
    <property type="entry name" value="UDP-N-ACETYLENOLPYRUVOYLGLUCOSAMINE REDUCTASE"/>
    <property type="match status" value="1"/>
</dbReference>
<evidence type="ECO:0000256" key="13">
    <source>
        <dbReference type="ARBA" id="ARBA00023002"/>
    </source>
</evidence>
<dbReference type="GO" id="GO:0005829">
    <property type="term" value="C:cytosol"/>
    <property type="evidence" value="ECO:0007669"/>
    <property type="project" value="TreeGrafter"/>
</dbReference>
<dbReference type="InterPro" id="IPR016167">
    <property type="entry name" value="FAD-bd_PCMH_sub1"/>
</dbReference>
<dbReference type="GO" id="GO:0071555">
    <property type="term" value="P:cell wall organization"/>
    <property type="evidence" value="ECO:0007669"/>
    <property type="project" value="UniProtKB-KW"/>
</dbReference>
<dbReference type="InterPro" id="IPR016166">
    <property type="entry name" value="FAD-bd_PCMH"/>
</dbReference>
<dbReference type="PANTHER" id="PTHR21071:SF4">
    <property type="entry name" value="UDP-N-ACETYLENOLPYRUVOYLGLUCOSAMINE REDUCTASE"/>
    <property type="match status" value="1"/>
</dbReference>
<dbReference type="SUPFAM" id="SSF56194">
    <property type="entry name" value="Uridine diphospho-N-Acetylenolpyruvylglucosamine reductase, MurB, C-terminal domain"/>
    <property type="match status" value="1"/>
</dbReference>
<sequence length="409" mass="43471">MCPRTSPLPSKLGGVTCEIPEPEMNAADGQAAQTPLVPPVQSTRIRPGARTFAELTTIGVGGPVHEVRAAHSEAEVVEAVREADAQGTPVLVLGGGSNVLADDAPWNGVVVRDMRRGITLQSANACAGANFRVLPGTPWDEFVVEAIKREWTGVEALSGIPGVVGAAPVQNIGAYGQEVAAVVASVRVYDRATGNIRTLFSADLNFGYRNSLLKETLRTWGPSPRYIVLAVDFQTGISALSEPIRYQQLATTLGVELGARVPMREVRSAVLEVRRAKGMVLDDADRDTYSLGSFFTNPVMTTAQAAKLPETAPRYEVHDTEKTTFNTGAPVHPGLVKTSAAWLIEHAGFGKGYGQGQARLSTRHTLALTNRGQATAADIRALAREIQAGVEARFGVHLEPEPVVLGGEL</sequence>
<evidence type="ECO:0000256" key="3">
    <source>
        <dbReference type="ARBA" id="ARBA00004496"/>
    </source>
</evidence>
<evidence type="ECO:0000256" key="10">
    <source>
        <dbReference type="ARBA" id="ARBA00022857"/>
    </source>
</evidence>
<dbReference type="EMBL" id="FNAU01000003">
    <property type="protein sequence ID" value="SDE19790.1"/>
    <property type="molecule type" value="Genomic_DNA"/>
</dbReference>
<evidence type="ECO:0000256" key="17">
    <source>
        <dbReference type="HAMAP-Rule" id="MF_00037"/>
    </source>
</evidence>
<name>A0A1G7AYQ5_9ACTO</name>
<evidence type="ECO:0000256" key="14">
    <source>
        <dbReference type="ARBA" id="ARBA00023306"/>
    </source>
</evidence>
<feature type="active site" evidence="17">
    <location>
        <position position="209"/>
    </location>
</feature>
<accession>A0A1G7AYQ5</accession>
<evidence type="ECO:0000256" key="9">
    <source>
        <dbReference type="ARBA" id="ARBA00022827"/>
    </source>
</evidence>
<dbReference type="HAMAP" id="MF_00037">
    <property type="entry name" value="MurB"/>
    <property type="match status" value="1"/>
</dbReference>
<dbReference type="InterPro" id="IPR006094">
    <property type="entry name" value="Oxid_FAD_bind_N"/>
</dbReference>
<feature type="active site" evidence="17">
    <location>
        <position position="401"/>
    </location>
</feature>
<dbReference type="Gene3D" id="3.90.78.10">
    <property type="entry name" value="UDP-N-acetylenolpyruvoylglucosamine reductase, C-terminal domain"/>
    <property type="match status" value="1"/>
</dbReference>
<dbReference type="GO" id="GO:0071949">
    <property type="term" value="F:FAD binding"/>
    <property type="evidence" value="ECO:0007669"/>
    <property type="project" value="InterPro"/>
</dbReference>
<comment type="function">
    <text evidence="2 17">Cell wall formation.</text>
</comment>
<dbReference type="SUPFAM" id="SSF56176">
    <property type="entry name" value="FAD-binding/transporter-associated domain-like"/>
    <property type="match status" value="1"/>
</dbReference>
<reference evidence="20" key="1">
    <citation type="submission" date="2016-10" db="EMBL/GenBank/DDBJ databases">
        <authorList>
            <person name="Varghese N."/>
        </authorList>
    </citation>
    <scope>NUCLEOTIDE SEQUENCE [LARGE SCALE GENOMIC DNA]</scope>
    <source>
        <strain evidence="20">DSM 20639</strain>
    </source>
</reference>
<dbReference type="EC" id="1.3.1.98" evidence="17"/>
<dbReference type="InterPro" id="IPR003170">
    <property type="entry name" value="MurB"/>
</dbReference>
<dbReference type="GO" id="GO:0008762">
    <property type="term" value="F:UDP-N-acetylmuramate dehydrogenase activity"/>
    <property type="evidence" value="ECO:0007669"/>
    <property type="project" value="UniProtKB-UniRule"/>
</dbReference>
<dbReference type="InterPro" id="IPR011601">
    <property type="entry name" value="MurB_C"/>
</dbReference>
<evidence type="ECO:0000256" key="2">
    <source>
        <dbReference type="ARBA" id="ARBA00003921"/>
    </source>
</evidence>
<comment type="similarity">
    <text evidence="5 17">Belongs to the MurB family.</text>
</comment>
<keyword evidence="13 17" id="KW-0560">Oxidoreductase</keyword>
<feature type="active site" description="Proton donor" evidence="17">
    <location>
        <position position="293"/>
    </location>
</feature>
<comment type="subcellular location">
    <subcellularLocation>
        <location evidence="3 17">Cytoplasm</location>
    </subcellularLocation>
</comment>
<evidence type="ECO:0000256" key="11">
    <source>
        <dbReference type="ARBA" id="ARBA00022960"/>
    </source>
</evidence>
<dbReference type="GO" id="GO:0051301">
    <property type="term" value="P:cell division"/>
    <property type="evidence" value="ECO:0007669"/>
    <property type="project" value="UniProtKB-KW"/>
</dbReference>
<evidence type="ECO:0000256" key="1">
    <source>
        <dbReference type="ARBA" id="ARBA00001974"/>
    </source>
</evidence>
<dbReference type="GO" id="GO:0009252">
    <property type="term" value="P:peptidoglycan biosynthetic process"/>
    <property type="evidence" value="ECO:0007669"/>
    <property type="project" value="UniProtKB-UniRule"/>
</dbReference>
<gene>
    <name evidence="17" type="primary">murB</name>
    <name evidence="19" type="ORF">SAMN05421878_103130</name>
</gene>
<evidence type="ECO:0000256" key="15">
    <source>
        <dbReference type="ARBA" id="ARBA00023316"/>
    </source>
</evidence>
<keyword evidence="10 17" id="KW-0521">NADP</keyword>
<comment type="cofactor">
    <cofactor evidence="1 17">
        <name>FAD</name>
        <dbReference type="ChEBI" id="CHEBI:57692"/>
    </cofactor>
</comment>
<evidence type="ECO:0000313" key="20">
    <source>
        <dbReference type="Proteomes" id="UP000182744"/>
    </source>
</evidence>
<organism evidence="19 20">
    <name type="scientific">Actinobaculum suis</name>
    <dbReference type="NCBI Taxonomy" id="1657"/>
    <lineage>
        <taxon>Bacteria</taxon>
        <taxon>Bacillati</taxon>
        <taxon>Actinomycetota</taxon>
        <taxon>Actinomycetes</taxon>
        <taxon>Actinomycetales</taxon>
        <taxon>Actinomycetaceae</taxon>
        <taxon>Actinobaculum</taxon>
    </lineage>
</organism>
<keyword evidence="9 17" id="KW-0274">FAD</keyword>
<comment type="catalytic activity">
    <reaction evidence="16 17">
        <text>UDP-N-acetyl-alpha-D-muramate + NADP(+) = UDP-N-acetyl-3-O-(1-carboxyvinyl)-alpha-D-glucosamine + NADPH + H(+)</text>
        <dbReference type="Rhea" id="RHEA:12248"/>
        <dbReference type="ChEBI" id="CHEBI:15378"/>
        <dbReference type="ChEBI" id="CHEBI:57783"/>
        <dbReference type="ChEBI" id="CHEBI:58349"/>
        <dbReference type="ChEBI" id="CHEBI:68483"/>
        <dbReference type="ChEBI" id="CHEBI:70757"/>
        <dbReference type="EC" id="1.3.1.98"/>
    </reaction>
</comment>
<feature type="domain" description="FAD-binding PCMH-type" evidence="18">
    <location>
        <begin position="59"/>
        <end position="238"/>
    </location>
</feature>
<dbReference type="Gene3D" id="3.30.43.10">
    <property type="entry name" value="Uridine Diphospho-n-acetylenolpyruvylglucosamine Reductase, domain 2"/>
    <property type="match status" value="1"/>
</dbReference>
<evidence type="ECO:0000256" key="16">
    <source>
        <dbReference type="ARBA" id="ARBA00048914"/>
    </source>
</evidence>
<keyword evidence="7 17" id="KW-0132">Cell division</keyword>
<keyword evidence="20" id="KW-1185">Reference proteome</keyword>
<dbReference type="Pfam" id="PF01565">
    <property type="entry name" value="FAD_binding_4"/>
    <property type="match status" value="1"/>
</dbReference>
<keyword evidence="12 17" id="KW-0573">Peptidoglycan synthesis</keyword>
<keyword evidence="8 17" id="KW-0285">Flavoprotein</keyword>
<evidence type="ECO:0000256" key="7">
    <source>
        <dbReference type="ARBA" id="ARBA00022618"/>
    </source>
</evidence>